<reference evidence="2" key="1">
    <citation type="journal article" date="2020" name="Stud. Mycol.">
        <title>101 Dothideomycetes genomes: a test case for predicting lifestyles and emergence of pathogens.</title>
        <authorList>
            <person name="Haridas S."/>
            <person name="Albert R."/>
            <person name="Binder M."/>
            <person name="Bloem J."/>
            <person name="Labutti K."/>
            <person name="Salamov A."/>
            <person name="Andreopoulos B."/>
            <person name="Baker S."/>
            <person name="Barry K."/>
            <person name="Bills G."/>
            <person name="Bluhm B."/>
            <person name="Cannon C."/>
            <person name="Castanera R."/>
            <person name="Culley D."/>
            <person name="Daum C."/>
            <person name="Ezra D."/>
            <person name="Gonzalez J."/>
            <person name="Henrissat B."/>
            <person name="Kuo A."/>
            <person name="Liang C."/>
            <person name="Lipzen A."/>
            <person name="Lutzoni F."/>
            <person name="Magnuson J."/>
            <person name="Mondo S."/>
            <person name="Nolan M."/>
            <person name="Ohm R."/>
            <person name="Pangilinan J."/>
            <person name="Park H.-J."/>
            <person name="Ramirez L."/>
            <person name="Alfaro M."/>
            <person name="Sun H."/>
            <person name="Tritt A."/>
            <person name="Yoshinaga Y."/>
            <person name="Zwiers L.-H."/>
            <person name="Turgeon B."/>
            <person name="Goodwin S."/>
            <person name="Spatafora J."/>
            <person name="Crous P."/>
            <person name="Grigoriev I."/>
        </authorList>
    </citation>
    <scope>NUCLEOTIDE SEQUENCE</scope>
    <source>
        <strain evidence="2">CBS 109.77</strain>
    </source>
</reference>
<dbReference type="Proteomes" id="UP000799757">
    <property type="component" value="Unassembled WGS sequence"/>
</dbReference>
<keyword evidence="3" id="KW-1185">Reference proteome</keyword>
<evidence type="ECO:0000256" key="1">
    <source>
        <dbReference type="SAM" id="SignalP"/>
    </source>
</evidence>
<evidence type="ECO:0000313" key="2">
    <source>
        <dbReference type="EMBL" id="KAF2796794.1"/>
    </source>
</evidence>
<sequence>MILTAASLLAATLLPSLALSGPLAPAGSKHNVYLVRCEPNECPIGDCDPGEFTITAAAYFRNGPITEGTTRVSTPTALGKLSGYAPKWEGIKRTVRLGTDGTFTVNIGAKAASASKGDIAGDGSLGTEPFVCFKDGTTKFAITNEGDRYTCTTDYWCPSVDASTTPPKSEMI</sequence>
<evidence type="ECO:0000313" key="3">
    <source>
        <dbReference type="Proteomes" id="UP000799757"/>
    </source>
</evidence>
<gene>
    <name evidence="2" type="ORF">K505DRAFT_323053</name>
</gene>
<proteinExistence type="predicted"/>
<dbReference type="EMBL" id="MU001822">
    <property type="protein sequence ID" value="KAF2796794.1"/>
    <property type="molecule type" value="Genomic_DNA"/>
</dbReference>
<protein>
    <recommendedName>
        <fullName evidence="4">Cell wall protein PhiA</fullName>
    </recommendedName>
</protein>
<name>A0A6A6XKN9_9PLEO</name>
<organism evidence="2 3">
    <name type="scientific">Melanomma pulvis-pyrius CBS 109.77</name>
    <dbReference type="NCBI Taxonomy" id="1314802"/>
    <lineage>
        <taxon>Eukaryota</taxon>
        <taxon>Fungi</taxon>
        <taxon>Dikarya</taxon>
        <taxon>Ascomycota</taxon>
        <taxon>Pezizomycotina</taxon>
        <taxon>Dothideomycetes</taxon>
        <taxon>Pleosporomycetidae</taxon>
        <taxon>Pleosporales</taxon>
        <taxon>Melanommataceae</taxon>
        <taxon>Melanomma</taxon>
    </lineage>
</organism>
<feature type="signal peptide" evidence="1">
    <location>
        <begin position="1"/>
        <end position="18"/>
    </location>
</feature>
<keyword evidence="1" id="KW-0732">Signal</keyword>
<accession>A0A6A6XKN9</accession>
<dbReference type="AlphaFoldDB" id="A0A6A6XKN9"/>
<evidence type="ECO:0008006" key="4">
    <source>
        <dbReference type="Google" id="ProtNLM"/>
    </source>
</evidence>
<feature type="chain" id="PRO_5025515029" description="Cell wall protein PhiA" evidence="1">
    <location>
        <begin position="19"/>
        <end position="172"/>
    </location>
</feature>
<dbReference type="OrthoDB" id="3783760at2759"/>